<proteinExistence type="predicted"/>
<evidence type="ECO:0008006" key="3">
    <source>
        <dbReference type="Google" id="ProtNLM"/>
    </source>
</evidence>
<name>A0ABV7R218_9RHOB</name>
<organism evidence="1 2">
    <name type="scientific">Paracoccus mangrovi</name>
    <dbReference type="NCBI Taxonomy" id="1715645"/>
    <lineage>
        <taxon>Bacteria</taxon>
        <taxon>Pseudomonadati</taxon>
        <taxon>Pseudomonadota</taxon>
        <taxon>Alphaproteobacteria</taxon>
        <taxon>Rhodobacterales</taxon>
        <taxon>Paracoccaceae</taxon>
        <taxon>Paracoccus</taxon>
    </lineage>
</organism>
<dbReference type="RefSeq" id="WP_377744057.1">
    <property type="nucleotide sequence ID" value="NZ_JBHRXJ010000005.1"/>
</dbReference>
<dbReference type="InterPro" id="IPR036271">
    <property type="entry name" value="Tet_transcr_reg_TetR-rel_C_sf"/>
</dbReference>
<dbReference type="EMBL" id="JBHRXJ010000005">
    <property type="protein sequence ID" value="MFC3528341.1"/>
    <property type="molecule type" value="Genomic_DNA"/>
</dbReference>
<comment type="caution">
    <text evidence="1">The sequence shown here is derived from an EMBL/GenBank/DDBJ whole genome shotgun (WGS) entry which is preliminary data.</text>
</comment>
<accession>A0ABV7R218</accession>
<evidence type="ECO:0000313" key="1">
    <source>
        <dbReference type="EMBL" id="MFC3528341.1"/>
    </source>
</evidence>
<gene>
    <name evidence="1" type="ORF">ACFOMH_09140</name>
</gene>
<protein>
    <recommendedName>
        <fullName evidence="3">Tetracyclin repressor-like C-terminal domain-containing protein</fullName>
    </recommendedName>
</protein>
<evidence type="ECO:0000313" key="2">
    <source>
        <dbReference type="Proteomes" id="UP001595721"/>
    </source>
</evidence>
<keyword evidence="2" id="KW-1185">Reference proteome</keyword>
<dbReference type="SUPFAM" id="SSF48498">
    <property type="entry name" value="Tetracyclin repressor-like, C-terminal domain"/>
    <property type="match status" value="1"/>
</dbReference>
<reference evidence="2" key="1">
    <citation type="journal article" date="2019" name="Int. J. Syst. Evol. Microbiol.">
        <title>The Global Catalogue of Microorganisms (GCM) 10K type strain sequencing project: providing services to taxonomists for standard genome sequencing and annotation.</title>
        <authorList>
            <consortium name="The Broad Institute Genomics Platform"/>
            <consortium name="The Broad Institute Genome Sequencing Center for Infectious Disease"/>
            <person name="Wu L."/>
            <person name="Ma J."/>
        </authorList>
    </citation>
    <scope>NUCLEOTIDE SEQUENCE [LARGE SCALE GENOMIC DNA]</scope>
    <source>
        <strain evidence="2">KCTC 42899</strain>
    </source>
</reference>
<dbReference type="Proteomes" id="UP001595721">
    <property type="component" value="Unassembled WGS sequence"/>
</dbReference>
<sequence>MESRGNVYQNLIFAAQKALDETGELPSIPAQLSQLSGIDETDIGNIFRSDRQLHEALLYHAVTLLNDAVRQSVINANSSDPLKQLRAIGHGYLCWAENNPTLFRLVVDGLNGEITPESTLYRFTVSMRDLYRRKLTEMQRLGILSADTDIEISTMMLHCLVKGGNMMFLTRNTDPWFEHDDRSTIALAENIFTEFLRNLVRANRPVPQPA</sequence>
<dbReference type="Gene3D" id="1.10.357.10">
    <property type="entry name" value="Tetracycline Repressor, domain 2"/>
    <property type="match status" value="1"/>
</dbReference>